<evidence type="ECO:0000256" key="2">
    <source>
        <dbReference type="ARBA" id="ARBA00023136"/>
    </source>
</evidence>
<dbReference type="RefSeq" id="WP_176062893.1">
    <property type="nucleotide sequence ID" value="NZ_BJTG01000002.1"/>
</dbReference>
<evidence type="ECO:0000256" key="1">
    <source>
        <dbReference type="ARBA" id="ARBA00022729"/>
    </source>
</evidence>
<comment type="caution">
    <text evidence="6">The sequence shown here is derived from an EMBL/GenBank/DDBJ whole genome shotgun (WGS) entry which is preliminary data.</text>
</comment>
<dbReference type="InterPro" id="IPR011990">
    <property type="entry name" value="TPR-like_helical_dom_sf"/>
</dbReference>
<feature type="domain" description="Outer membrane lipoprotein BamD-like" evidence="5">
    <location>
        <begin position="29"/>
        <end position="229"/>
    </location>
</feature>
<dbReference type="PANTHER" id="PTHR37423">
    <property type="entry name" value="SOLUBLE LYTIC MUREIN TRANSGLYCOSYLASE-RELATED"/>
    <property type="match status" value="1"/>
</dbReference>
<proteinExistence type="inferred from homology"/>
<dbReference type="SUPFAM" id="SSF48452">
    <property type="entry name" value="TPR-like"/>
    <property type="match status" value="2"/>
</dbReference>
<dbReference type="InterPro" id="IPR017689">
    <property type="entry name" value="BamD"/>
</dbReference>
<protein>
    <submittedName>
        <fullName evidence="6">Outer membrane protein assembly factor BamD</fullName>
    </submittedName>
</protein>
<keyword evidence="2" id="KW-0472">Membrane</keyword>
<keyword evidence="7" id="KW-1185">Reference proteome</keyword>
<gene>
    <name evidence="6" type="primary">yfiO</name>
    <name evidence="6" type="ORF">AMYX_06270</name>
</gene>
<dbReference type="PROSITE" id="PS51257">
    <property type="entry name" value="PROKAR_LIPOPROTEIN"/>
    <property type="match status" value="1"/>
</dbReference>
<evidence type="ECO:0000256" key="4">
    <source>
        <dbReference type="SAM" id="SignalP"/>
    </source>
</evidence>
<name>A0A7I9VHL5_9BACT</name>
<dbReference type="InterPro" id="IPR039565">
    <property type="entry name" value="BamD-like"/>
</dbReference>
<keyword evidence="3" id="KW-0998">Cell outer membrane</keyword>
<sequence length="255" mass="28772">MRLRLLPLLVALSACAHGAFGGDSKYGKSAEEDYQTGVEELRTHNYLEAARYFEHVKTKYPFSKYAALSELRLADAKYDQDHAIEAAEAYQQFVKLHPNHEEADYAAYRAGLAAWKDGPSDFFLFPPPAEKDLAQVRAAAKSLASFLEKYPASKYRPDAEKLLARARGMLADHEWYVAEFYAKRGRWAGAAGRLEGLVRDYPGSPREPAALLELAQAYLKVDEKFRAQQALQQLIVKHPEDPRRPEAEKLLASLR</sequence>
<evidence type="ECO:0000256" key="3">
    <source>
        <dbReference type="ARBA" id="ARBA00023237"/>
    </source>
</evidence>
<evidence type="ECO:0000313" key="6">
    <source>
        <dbReference type="EMBL" id="GEJ55886.1"/>
    </source>
</evidence>
<feature type="signal peptide" evidence="4">
    <location>
        <begin position="1"/>
        <end position="18"/>
    </location>
</feature>
<dbReference type="AlphaFoldDB" id="A0A7I9VHL5"/>
<dbReference type="NCBIfam" id="TIGR03302">
    <property type="entry name" value="OM_YfiO"/>
    <property type="match status" value="1"/>
</dbReference>
<dbReference type="HAMAP" id="MF_00922">
    <property type="entry name" value="OM_assembly_BamD"/>
    <property type="match status" value="1"/>
</dbReference>
<dbReference type="Proteomes" id="UP000503640">
    <property type="component" value="Unassembled WGS sequence"/>
</dbReference>
<evidence type="ECO:0000259" key="5">
    <source>
        <dbReference type="Pfam" id="PF13525"/>
    </source>
</evidence>
<dbReference type="Gene3D" id="1.25.40.10">
    <property type="entry name" value="Tetratricopeptide repeat domain"/>
    <property type="match status" value="1"/>
</dbReference>
<evidence type="ECO:0000313" key="7">
    <source>
        <dbReference type="Proteomes" id="UP000503640"/>
    </source>
</evidence>
<keyword evidence="1 4" id="KW-0732">Signal</keyword>
<feature type="chain" id="PRO_5029992480" evidence="4">
    <location>
        <begin position="19"/>
        <end position="255"/>
    </location>
</feature>
<dbReference type="PANTHER" id="PTHR37423:SF6">
    <property type="entry name" value="CELL DIVISION COORDINATOR CPOB"/>
    <property type="match status" value="1"/>
</dbReference>
<reference evidence="7" key="1">
    <citation type="journal article" date="2020" name="Appl. Environ. Microbiol.">
        <title>Diazotrophic Anaeromyxobacter Isolates from Soils.</title>
        <authorList>
            <person name="Masuda Y."/>
            <person name="Yamanaka H."/>
            <person name="Xu Z.X."/>
            <person name="Shiratori Y."/>
            <person name="Aono T."/>
            <person name="Amachi S."/>
            <person name="Senoo K."/>
            <person name="Itoh H."/>
        </authorList>
    </citation>
    <scope>NUCLEOTIDE SEQUENCE [LARGE SCALE GENOMIC DNA]</scope>
    <source>
        <strain evidence="7">R267</strain>
    </source>
</reference>
<dbReference type="Pfam" id="PF13525">
    <property type="entry name" value="YfiO"/>
    <property type="match status" value="1"/>
</dbReference>
<dbReference type="EMBL" id="BJTG01000002">
    <property type="protein sequence ID" value="GEJ55886.1"/>
    <property type="molecule type" value="Genomic_DNA"/>
</dbReference>
<organism evidence="6 7">
    <name type="scientific">Anaeromyxobacter diazotrophicus</name>
    <dbReference type="NCBI Taxonomy" id="2590199"/>
    <lineage>
        <taxon>Bacteria</taxon>
        <taxon>Pseudomonadati</taxon>
        <taxon>Myxococcota</taxon>
        <taxon>Myxococcia</taxon>
        <taxon>Myxococcales</taxon>
        <taxon>Cystobacterineae</taxon>
        <taxon>Anaeromyxobacteraceae</taxon>
        <taxon>Anaeromyxobacter</taxon>
    </lineage>
</organism>
<accession>A0A7I9VHL5</accession>